<dbReference type="Gene3D" id="3.40.109.10">
    <property type="entry name" value="NADH Oxidase"/>
    <property type="match status" value="1"/>
</dbReference>
<dbReference type="NCBIfam" id="NF009810">
    <property type="entry name" value="PRK13294.1"/>
    <property type="match status" value="1"/>
</dbReference>
<gene>
    <name evidence="12" type="ORF">HMPREF9336_02991</name>
</gene>
<dbReference type="InterPro" id="IPR019943">
    <property type="entry name" value="F420_FbiB_C"/>
</dbReference>
<protein>
    <submittedName>
        <fullName evidence="12">F420 biosynthesis protein FbiB domain</fullName>
    </submittedName>
</protein>
<reference evidence="12 13" key="1">
    <citation type="journal article" date="2011" name="Stand. Genomic Sci.">
        <title>High quality draft genome sequence of Segniliparus rugosus CDC 945(T)= (ATCC BAA-974(T)).</title>
        <authorList>
            <person name="Earl A.M."/>
            <person name="Desjardins C.A."/>
            <person name="Fitzgerald M.G."/>
            <person name="Arachchi H.M."/>
            <person name="Zeng Q."/>
            <person name="Mehta T."/>
            <person name="Griggs A."/>
            <person name="Birren B.W."/>
            <person name="Toney N.C."/>
            <person name="Carr J."/>
            <person name="Posey J."/>
            <person name="Butler W.R."/>
        </authorList>
    </citation>
    <scope>NUCLEOTIDE SEQUENCE [LARGE SCALE GENOMIC DNA]</scope>
    <source>
        <strain evidence="13">ATCC BAA-974 / DSM 45345 / CCUG 50838 / CIP 108380 / JCM 13579 / CDC 945</strain>
    </source>
</reference>
<evidence type="ECO:0000313" key="13">
    <source>
        <dbReference type="Proteomes" id="UP000004816"/>
    </source>
</evidence>
<feature type="domain" description="Coenzyme F420:L-glutamate ligase-like" evidence="11">
    <location>
        <begin position="23"/>
        <end position="221"/>
    </location>
</feature>
<dbReference type="Pfam" id="PF00881">
    <property type="entry name" value="Nitroreductase"/>
    <property type="match status" value="1"/>
</dbReference>
<dbReference type="InterPro" id="IPR008225">
    <property type="entry name" value="F420-0_g-glutamyl_ligase"/>
</dbReference>
<dbReference type="eggNOG" id="COG1478">
    <property type="taxonomic scope" value="Bacteria"/>
</dbReference>
<evidence type="ECO:0000256" key="1">
    <source>
        <dbReference type="ARBA" id="ARBA00022598"/>
    </source>
</evidence>
<feature type="domain" description="Nitroreductase" evidence="10">
    <location>
        <begin position="261"/>
        <end position="430"/>
    </location>
</feature>
<evidence type="ECO:0000256" key="6">
    <source>
        <dbReference type="ARBA" id="ARBA00023002"/>
    </source>
</evidence>
<keyword evidence="1" id="KW-0436">Ligase</keyword>
<dbReference type="Proteomes" id="UP000004816">
    <property type="component" value="Unassembled WGS sequence"/>
</dbReference>
<dbReference type="InterPro" id="IPR000415">
    <property type="entry name" value="Nitroreductase-like"/>
</dbReference>
<keyword evidence="9" id="KW-0511">Multifunctional enzyme</keyword>
<dbReference type="eggNOG" id="COG0778">
    <property type="taxonomic scope" value="Bacteria"/>
</dbReference>
<dbReference type="STRING" id="679197.HMPREF9336_02991"/>
<name>E5XU19_SEGRC</name>
<dbReference type="NCBIfam" id="TIGR03553">
    <property type="entry name" value="F420_FbiB_CTERM"/>
    <property type="match status" value="1"/>
</dbReference>
<keyword evidence="13" id="KW-1185">Reference proteome</keyword>
<keyword evidence="3" id="KW-0547">Nucleotide-binding</keyword>
<dbReference type="InterPro" id="IPR023661">
    <property type="entry name" value="FbiB"/>
</dbReference>
<keyword evidence="4" id="KW-0460">Magnesium</keyword>
<dbReference type="PANTHER" id="PTHR47917:SF1">
    <property type="entry name" value="COENZYME F420:L-GLUTAMATE LIGASE"/>
    <property type="match status" value="1"/>
</dbReference>
<dbReference type="Gene3D" id="3.30.1330.100">
    <property type="entry name" value="CofE-like"/>
    <property type="match status" value="1"/>
</dbReference>
<dbReference type="Pfam" id="PF01996">
    <property type="entry name" value="F420_ligase"/>
    <property type="match status" value="1"/>
</dbReference>
<evidence type="ECO:0000256" key="4">
    <source>
        <dbReference type="ARBA" id="ARBA00022842"/>
    </source>
</evidence>
<dbReference type="HAMAP" id="MF_01259">
    <property type="entry name" value="F420_ligase_FbiB"/>
    <property type="match status" value="1"/>
</dbReference>
<dbReference type="AlphaFoldDB" id="E5XU19"/>
<evidence type="ECO:0000256" key="7">
    <source>
        <dbReference type="ARBA" id="ARBA00023134"/>
    </source>
</evidence>
<dbReference type="NCBIfam" id="TIGR01916">
    <property type="entry name" value="F420_cofE"/>
    <property type="match status" value="1"/>
</dbReference>
<dbReference type="HOGENOM" id="CLU_051152_0_0_11"/>
<keyword evidence="6" id="KW-0560">Oxidoreductase</keyword>
<dbReference type="RefSeq" id="WP_007471652.1">
    <property type="nucleotide sequence ID" value="NZ_KI391953.1"/>
</dbReference>
<evidence type="ECO:0000259" key="11">
    <source>
        <dbReference type="Pfam" id="PF01996"/>
    </source>
</evidence>
<accession>E5XU19</accession>
<evidence type="ECO:0000313" key="12">
    <source>
        <dbReference type="EMBL" id="EFV12188.1"/>
    </source>
</evidence>
<dbReference type="Gene3D" id="3.90.1660.10">
    <property type="entry name" value="CofE-like domain"/>
    <property type="match status" value="1"/>
</dbReference>
<keyword evidence="2" id="KW-0479">Metal-binding</keyword>
<dbReference type="SUPFAM" id="SSF55469">
    <property type="entry name" value="FMN-dependent nitroreductase-like"/>
    <property type="match status" value="1"/>
</dbReference>
<dbReference type="EMBL" id="ACZI02000001">
    <property type="protein sequence ID" value="EFV12188.1"/>
    <property type="molecule type" value="Genomic_DNA"/>
</dbReference>
<dbReference type="SUPFAM" id="SSF144010">
    <property type="entry name" value="CofE-like"/>
    <property type="match status" value="1"/>
</dbReference>
<dbReference type="GO" id="GO:0005525">
    <property type="term" value="F:GTP binding"/>
    <property type="evidence" value="ECO:0007669"/>
    <property type="project" value="UniProtKB-KW"/>
</dbReference>
<evidence type="ECO:0000256" key="5">
    <source>
        <dbReference type="ARBA" id="ARBA00022958"/>
    </source>
</evidence>
<dbReference type="InterPro" id="IPR029479">
    <property type="entry name" value="Nitroreductase"/>
</dbReference>
<organism evidence="12 13">
    <name type="scientific">Segniliparus rugosus (strain ATCC BAA-974 / DSM 45345 / CCUG 50838 / CIP 108380 / JCM 13579 / CDC 945)</name>
    <dbReference type="NCBI Taxonomy" id="679197"/>
    <lineage>
        <taxon>Bacteria</taxon>
        <taxon>Bacillati</taxon>
        <taxon>Actinomycetota</taxon>
        <taxon>Actinomycetes</taxon>
        <taxon>Mycobacteriales</taxon>
        <taxon>Segniliparaceae</taxon>
        <taxon>Segniliparus</taxon>
    </lineage>
</organism>
<dbReference type="GO" id="GO:0046872">
    <property type="term" value="F:metal ion binding"/>
    <property type="evidence" value="ECO:0007669"/>
    <property type="project" value="UniProtKB-KW"/>
</dbReference>
<dbReference type="PANTHER" id="PTHR47917">
    <property type="match status" value="1"/>
</dbReference>
<evidence type="ECO:0000256" key="8">
    <source>
        <dbReference type="ARBA" id="ARBA00023211"/>
    </source>
</evidence>
<keyword evidence="5" id="KW-0630">Potassium</keyword>
<proteinExistence type="inferred from homology"/>
<evidence type="ECO:0000256" key="3">
    <source>
        <dbReference type="ARBA" id="ARBA00022741"/>
    </source>
</evidence>
<dbReference type="GO" id="GO:0052618">
    <property type="term" value="F:coenzyme F420-0:L-glutamate ligase activity"/>
    <property type="evidence" value="ECO:0007669"/>
    <property type="project" value="TreeGrafter"/>
</dbReference>
<evidence type="ECO:0000256" key="2">
    <source>
        <dbReference type="ARBA" id="ARBA00022723"/>
    </source>
</evidence>
<sequence length="450" mass="48761">MTKDHVVEDHASAELTIFPVLGLPEFQQGDDLAAAIAAAVALRDGDILVVTSKVVSKVEGQVIPAPADPEERDALRRELVIKEARRVLARRNRTLITENRLGIVAAASGVDGSNLRQDELALLPLDPDASAAQLRERLRELVGADVAVIITDTMGRAWRMGQTDNAIGSAGLAVLHRYGGSFDAHGNELQVTEVAIADELSGAADLVKGKIGGTPVAVVRGFRPQDDGSTARDLQRPIEDDLFNLGVEEAMQLGRLDAVPARRSTRQFSAEPVDPEDLRASVADALTAPAPHHTHPVRFVWLRERALRERLLGRMREAWQADLESDPFTADQVQRRLAKGDILFRAPEVVLPFLVPDGAHTYRDQRRNDCERTMFLVAGGAAVQGLLVSLAARSLGSCWIGSTIFSAEVVREVLGLDDRWSPLGAVAIGHPAEPAGPRPKWDAGPYLVER</sequence>
<dbReference type="InterPro" id="IPR002847">
    <property type="entry name" value="F420-0_gamma-glut_ligase-dom"/>
</dbReference>
<keyword evidence="7" id="KW-0342">GTP-binding</keyword>
<evidence type="ECO:0000256" key="9">
    <source>
        <dbReference type="ARBA" id="ARBA00023268"/>
    </source>
</evidence>
<keyword evidence="8" id="KW-0464">Manganese</keyword>
<comment type="caution">
    <text evidence="12">The sequence shown here is derived from an EMBL/GenBank/DDBJ whole genome shotgun (WGS) entry which is preliminary data.</text>
</comment>
<evidence type="ECO:0000259" key="10">
    <source>
        <dbReference type="Pfam" id="PF00881"/>
    </source>
</evidence>
<dbReference type="GO" id="GO:0016491">
    <property type="term" value="F:oxidoreductase activity"/>
    <property type="evidence" value="ECO:0007669"/>
    <property type="project" value="UniProtKB-KW"/>
</dbReference>